<dbReference type="InterPro" id="IPR013784">
    <property type="entry name" value="Carb-bd-like_fold"/>
</dbReference>
<evidence type="ECO:0000313" key="7">
    <source>
        <dbReference type="Proteomes" id="UP000515312"/>
    </source>
</evidence>
<evidence type="ECO:0000256" key="3">
    <source>
        <dbReference type="ARBA" id="ARBA00023237"/>
    </source>
</evidence>
<dbReference type="RefSeq" id="WP_186743264.1">
    <property type="nucleotide sequence ID" value="NZ_CP060394.1"/>
</dbReference>
<dbReference type="Pfam" id="PF25183">
    <property type="entry name" value="OMP_b-brl_4"/>
    <property type="match status" value="1"/>
</dbReference>
<dbReference type="Gene3D" id="2.60.40.1120">
    <property type="entry name" value="Carboxypeptidase-like, regulatory domain"/>
    <property type="match status" value="1"/>
</dbReference>
<keyword evidence="6" id="KW-0675">Receptor</keyword>
<keyword evidence="4" id="KW-0732">Signal</keyword>
<gene>
    <name evidence="6" type="ORF">H7849_25570</name>
</gene>
<dbReference type="Proteomes" id="UP000515312">
    <property type="component" value="Chromosome"/>
</dbReference>
<dbReference type="KEGG" id="adin:H7849_25570"/>
<protein>
    <submittedName>
        <fullName evidence="6">TonB-dependent receptor</fullName>
    </submittedName>
</protein>
<dbReference type="GO" id="GO:0030246">
    <property type="term" value="F:carbohydrate binding"/>
    <property type="evidence" value="ECO:0007669"/>
    <property type="project" value="InterPro"/>
</dbReference>
<sequence length="1302" mass="139586">MLRKSFQWIAVCLVFSIVMRPTPPVWAQQTLGAISGTVSDTSGALLAEVTVTAVEDQTKLTRVIKTNNDGGYQFVNLPIGTYTITFTHNGFETQNVPNILVQADRTVSVNAGLKVGSITTSVTVTETPLLNAVDTTNGYVLDKSQIDAIPLPTGSFTGLAILSPGVNAEISGGTGANSGLGNAPIWANGQRDTSNSFLLNGVDASNLFNGKSTSQVASFRVVNNTGVGNAMAGGVQQSSASVYLAIGQALPTPAPETIQEVRVNTSMYDAQQGSTSGAHIDMSTLSGTNAYHGTAYLHRGTDWLNAAPFFFKQDGDIPANEKVPQLHRYIAGGGVGGPIIKDKLFAYLAYQHVHVSDQEIGISRFTVPYGLTDDRSPATLANVANCNWVAPTSAYPDPCNGPGSANPADPNYVNPTMISPVAQFLMQYKMPNGGFLVPSATPGVQPTYNTPDNTSIPGTAYFTSDQAVANLDWNATSKDTLALKYYYQHDPTLAPYAYSNTPGFEQHLDTGSQVFSLNNTIFLKPNLSVTGVIGFLREKAYGYNDQPFTAQTAGINTFGSTYFPGISIVDNFGNNSPNNPGYIYNASMNIGPGSFTQAPFTGLFQNRIMPSGNAIWILGRHTVTFGASYAYTQLNIRNDRIGKGMIASANFAGFLQGNISFQNNDFTTTSLMLGDANRYYRANQTGTYVQDKFQILPNLSLTAGVRYDWNGGLTEKYGRLFNFDPDLYSYNETTDQIISNGFIMAGNNKQFPTKGVSDTTLTGRQWGIGPRIGLAYSPKQNDGKVVIRAGAGMYYDRGELFTYLSPGYAAGEVSAGPFGVTQSPPFVNTIQCPGAPSFISPCSGTISLSNPWGTTPGTPPSGNPADITKYLPNQAAIVNGAPLFAIGTYNRANKLPYTINYTLDWQWQPRNDIAIDLGYIGNLGRHQVIPVPFNQAGTASPSNPIHGQTYTYGYSVQTTACDYYACSPATLPNGQPFLWTYEGGNIDLRVPYIGYSSESETYKAAGISAYNALQAHLEKRLSGGLQVAASYTYSHATDEQSALGLFYNGNNPLNLRDGYGSSDFDRTHVVNFNYSYQLPKFVAENNWKGKVINGWALQGITIIQSGQPYSVIDYSGAIGSIFYGTSNGITNPVVPLAPGCDAHRAYTGHSGAFGTPALNGACFTLPLLSPGDLGGAIPAGDDFETNFTTGQRNIFRQSWQRRADISLVKAMNIGERITARYTFDVFNVTNTTSFDIPGDNVSQNEGYNDFPVQGTPAAPSPASCAAGNPPNGTFFNCPTGLGYTTRAIGSPRQIQMSLQLTF</sequence>
<keyword evidence="2" id="KW-0472">Membrane</keyword>
<dbReference type="Pfam" id="PF13620">
    <property type="entry name" value="CarboxypepD_reg"/>
    <property type="match status" value="1"/>
</dbReference>
<dbReference type="EMBL" id="CP060394">
    <property type="protein sequence ID" value="QNI32309.1"/>
    <property type="molecule type" value="Genomic_DNA"/>
</dbReference>
<dbReference type="Gene3D" id="2.40.170.20">
    <property type="entry name" value="TonB-dependent receptor, beta-barrel domain"/>
    <property type="match status" value="1"/>
</dbReference>
<name>A0A7G8BID9_9BACT</name>
<evidence type="ECO:0000256" key="4">
    <source>
        <dbReference type="SAM" id="SignalP"/>
    </source>
</evidence>
<keyword evidence="7" id="KW-1185">Reference proteome</keyword>
<dbReference type="SUPFAM" id="SSF56935">
    <property type="entry name" value="Porins"/>
    <property type="match status" value="1"/>
</dbReference>
<feature type="chain" id="PRO_5028830076" evidence="4">
    <location>
        <begin position="28"/>
        <end position="1302"/>
    </location>
</feature>
<dbReference type="InterPro" id="IPR057601">
    <property type="entry name" value="Oar-like_b-barrel"/>
</dbReference>
<proteinExistence type="predicted"/>
<keyword evidence="3" id="KW-0998">Cell outer membrane</keyword>
<dbReference type="InterPro" id="IPR010917">
    <property type="entry name" value="TonB_rcpt_CS"/>
</dbReference>
<evidence type="ECO:0000256" key="1">
    <source>
        <dbReference type="ARBA" id="ARBA00004442"/>
    </source>
</evidence>
<reference evidence="6 7" key="1">
    <citation type="submission" date="2020-08" db="EMBL/GenBank/DDBJ databases">
        <title>Edaphobacter telluris sp. nov. and Acidobacterium dinghuensis sp. nov., two acidobacteria isolated from forest soil.</title>
        <authorList>
            <person name="Fu J."/>
            <person name="Qiu L."/>
        </authorList>
    </citation>
    <scope>NUCLEOTIDE SEQUENCE [LARGE SCALE GENOMIC DNA]</scope>
    <source>
        <strain evidence="6">4Y35</strain>
    </source>
</reference>
<feature type="signal peptide" evidence="4">
    <location>
        <begin position="1"/>
        <end position="27"/>
    </location>
</feature>
<accession>A0A7G8BID9</accession>
<dbReference type="GO" id="GO:0009279">
    <property type="term" value="C:cell outer membrane"/>
    <property type="evidence" value="ECO:0007669"/>
    <property type="project" value="UniProtKB-SubCell"/>
</dbReference>
<organism evidence="6 7">
    <name type="scientific">Alloacidobacterium dinghuense</name>
    <dbReference type="NCBI Taxonomy" id="2763107"/>
    <lineage>
        <taxon>Bacteria</taxon>
        <taxon>Pseudomonadati</taxon>
        <taxon>Acidobacteriota</taxon>
        <taxon>Terriglobia</taxon>
        <taxon>Terriglobales</taxon>
        <taxon>Acidobacteriaceae</taxon>
        <taxon>Alloacidobacterium</taxon>
    </lineage>
</organism>
<dbReference type="InterPro" id="IPR036942">
    <property type="entry name" value="Beta-barrel_TonB_sf"/>
</dbReference>
<evidence type="ECO:0000256" key="2">
    <source>
        <dbReference type="ARBA" id="ARBA00023136"/>
    </source>
</evidence>
<evidence type="ECO:0000259" key="5">
    <source>
        <dbReference type="Pfam" id="PF25183"/>
    </source>
</evidence>
<dbReference type="PROSITE" id="PS01156">
    <property type="entry name" value="TONB_DEPENDENT_REC_2"/>
    <property type="match status" value="1"/>
</dbReference>
<evidence type="ECO:0000313" key="6">
    <source>
        <dbReference type="EMBL" id="QNI32309.1"/>
    </source>
</evidence>
<dbReference type="SUPFAM" id="SSF49452">
    <property type="entry name" value="Starch-binding domain-like"/>
    <property type="match status" value="1"/>
</dbReference>
<feature type="domain" description="TonB-dependent transporter Oar-like beta-barrel" evidence="5">
    <location>
        <begin position="284"/>
        <end position="1244"/>
    </location>
</feature>
<comment type="subcellular location">
    <subcellularLocation>
        <location evidence="1">Cell outer membrane</location>
    </subcellularLocation>
</comment>